<gene>
    <name evidence="1" type="ORF">MM171B02122_0008</name>
</gene>
<reference evidence="1" key="1">
    <citation type="submission" date="2020-03" db="EMBL/GenBank/DDBJ databases">
        <title>The deep terrestrial virosphere.</title>
        <authorList>
            <person name="Holmfeldt K."/>
            <person name="Nilsson E."/>
            <person name="Simone D."/>
            <person name="Lopez-Fernandez M."/>
            <person name="Wu X."/>
            <person name="de Brujin I."/>
            <person name="Lundin D."/>
            <person name="Andersson A."/>
            <person name="Bertilsson S."/>
            <person name="Dopson M."/>
        </authorList>
    </citation>
    <scope>NUCLEOTIDE SEQUENCE</scope>
    <source>
        <strain evidence="1">MM171B02122</strain>
    </source>
</reference>
<sequence>MAGFSLAGIEERIPCPHCGSTDCCGIGIDAGGKYLMCIKTGKRVTAKQLEEAAAKLGYI</sequence>
<dbReference type="EMBL" id="MT143725">
    <property type="protein sequence ID" value="QJB01695.1"/>
    <property type="molecule type" value="Genomic_DNA"/>
</dbReference>
<accession>A0A6M3M7W5</accession>
<dbReference type="AlphaFoldDB" id="A0A6M3M7W5"/>
<organism evidence="1">
    <name type="scientific">viral metagenome</name>
    <dbReference type="NCBI Taxonomy" id="1070528"/>
    <lineage>
        <taxon>unclassified sequences</taxon>
        <taxon>metagenomes</taxon>
        <taxon>organismal metagenomes</taxon>
    </lineage>
</organism>
<name>A0A6M3M7W5_9ZZZZ</name>
<proteinExistence type="predicted"/>
<evidence type="ECO:0000313" key="1">
    <source>
        <dbReference type="EMBL" id="QJB01695.1"/>
    </source>
</evidence>
<protein>
    <submittedName>
        <fullName evidence="1">Uncharacterized protein</fullName>
    </submittedName>
</protein>